<dbReference type="Pfam" id="PF03195">
    <property type="entry name" value="LOB"/>
    <property type="match status" value="1"/>
</dbReference>
<evidence type="ECO:0000313" key="5">
    <source>
        <dbReference type="Proteomes" id="UP001210211"/>
    </source>
</evidence>
<evidence type="ECO:0000256" key="2">
    <source>
        <dbReference type="SAM" id="MobiDB-lite"/>
    </source>
</evidence>
<evidence type="ECO:0000313" key="4">
    <source>
        <dbReference type="EMBL" id="KAJ3685251.1"/>
    </source>
</evidence>
<dbReference type="EMBL" id="JAMRDG010000002">
    <property type="protein sequence ID" value="KAJ3685251.1"/>
    <property type="molecule type" value="Genomic_DNA"/>
</dbReference>
<feature type="domain" description="LOB" evidence="3">
    <location>
        <begin position="3"/>
        <end position="109"/>
    </location>
</feature>
<feature type="compositionally biased region" description="Pro residues" evidence="2">
    <location>
        <begin position="164"/>
        <end position="174"/>
    </location>
</feature>
<gene>
    <name evidence="4" type="ORF">LUZ61_014415</name>
</gene>
<dbReference type="InterPro" id="IPR004883">
    <property type="entry name" value="LOB"/>
</dbReference>
<evidence type="ECO:0000259" key="3">
    <source>
        <dbReference type="PROSITE" id="PS50891"/>
    </source>
</evidence>
<sequence>MRMSCNGCRVLRKGCSESCSIRPCLQWIKNPESQAHATVFLAKFYGRAGLMNLINSGPEHLRPAVFRSLLYEACGRIVNPIYGSVGLLWSGSWPMVEAAVDAVLKGEPIVSIPCETAAATPVPHVTCDIRHVSKTGPGSELHKVSKTTRTRFKRTGKSGKATPSPSPSPSPPPQTENEPELSHDSSDPNLIEPMCGEGSEAQREVSVDTVEAGSHVSQAEPEPVVEYEDVGLDLTLGFGFEPARRDAGLIRAEPVKRCELSSGESTGPCLIGLALQLSA</sequence>
<dbReference type="PROSITE" id="PS50891">
    <property type="entry name" value="LOB"/>
    <property type="match status" value="1"/>
</dbReference>
<comment type="caution">
    <text evidence="4">The sequence shown here is derived from an EMBL/GenBank/DDBJ whole genome shotgun (WGS) entry which is preliminary data.</text>
</comment>
<organism evidence="4 5">
    <name type="scientific">Rhynchospora tenuis</name>
    <dbReference type="NCBI Taxonomy" id="198213"/>
    <lineage>
        <taxon>Eukaryota</taxon>
        <taxon>Viridiplantae</taxon>
        <taxon>Streptophyta</taxon>
        <taxon>Embryophyta</taxon>
        <taxon>Tracheophyta</taxon>
        <taxon>Spermatophyta</taxon>
        <taxon>Magnoliopsida</taxon>
        <taxon>Liliopsida</taxon>
        <taxon>Poales</taxon>
        <taxon>Cyperaceae</taxon>
        <taxon>Cyperoideae</taxon>
        <taxon>Rhynchosporeae</taxon>
        <taxon>Rhynchospora</taxon>
    </lineage>
</organism>
<comment type="similarity">
    <text evidence="1">Belongs to the LOB domain-containing protein family.</text>
</comment>
<protein>
    <recommendedName>
        <fullName evidence="3">LOB domain-containing protein</fullName>
    </recommendedName>
</protein>
<evidence type="ECO:0000256" key="1">
    <source>
        <dbReference type="ARBA" id="ARBA00005474"/>
    </source>
</evidence>
<proteinExistence type="inferred from homology"/>
<dbReference type="PANTHER" id="PTHR31304">
    <property type="entry name" value="LOB DOMAIN-CONTAINING PROTEIN 38"/>
    <property type="match status" value="1"/>
</dbReference>
<feature type="compositionally biased region" description="Basic residues" evidence="2">
    <location>
        <begin position="144"/>
        <end position="157"/>
    </location>
</feature>
<dbReference type="AlphaFoldDB" id="A0AAD5Z382"/>
<feature type="region of interest" description="Disordered" evidence="2">
    <location>
        <begin position="131"/>
        <end position="203"/>
    </location>
</feature>
<dbReference type="GO" id="GO:0010468">
    <property type="term" value="P:regulation of gene expression"/>
    <property type="evidence" value="ECO:0007669"/>
    <property type="project" value="TreeGrafter"/>
</dbReference>
<dbReference type="PANTHER" id="PTHR31304:SF73">
    <property type="entry name" value="OS01G0511000 PROTEIN"/>
    <property type="match status" value="1"/>
</dbReference>
<reference evidence="4 5" key="1">
    <citation type="journal article" date="2022" name="Cell">
        <title>Repeat-based holocentromeres influence genome architecture and karyotype evolution.</title>
        <authorList>
            <person name="Hofstatter P.G."/>
            <person name="Thangavel G."/>
            <person name="Lux T."/>
            <person name="Neumann P."/>
            <person name="Vondrak T."/>
            <person name="Novak P."/>
            <person name="Zhang M."/>
            <person name="Costa L."/>
            <person name="Castellani M."/>
            <person name="Scott A."/>
            <person name="Toegelov H."/>
            <person name="Fuchs J."/>
            <person name="Mata-Sucre Y."/>
            <person name="Dias Y."/>
            <person name="Vanzela A.L.L."/>
            <person name="Huettel B."/>
            <person name="Almeida C.C.S."/>
            <person name="Simkova H."/>
            <person name="Souza G."/>
            <person name="Pedrosa-Harand A."/>
            <person name="Macas J."/>
            <person name="Mayer K.F.X."/>
            <person name="Houben A."/>
            <person name="Marques A."/>
        </authorList>
    </citation>
    <scope>NUCLEOTIDE SEQUENCE [LARGE SCALE GENOMIC DNA]</scope>
    <source>
        <strain evidence="4">RhyTen1mFocal</strain>
    </source>
</reference>
<keyword evidence="5" id="KW-1185">Reference proteome</keyword>
<name>A0AAD5Z382_9POAL</name>
<accession>A0AAD5Z382</accession>
<dbReference type="Proteomes" id="UP001210211">
    <property type="component" value="Unassembled WGS sequence"/>
</dbReference>